<organism evidence="1 2">
    <name type="scientific">Haloactinospora alba</name>
    <dbReference type="NCBI Taxonomy" id="405555"/>
    <lineage>
        <taxon>Bacteria</taxon>
        <taxon>Bacillati</taxon>
        <taxon>Actinomycetota</taxon>
        <taxon>Actinomycetes</taxon>
        <taxon>Streptosporangiales</taxon>
        <taxon>Nocardiopsidaceae</taxon>
        <taxon>Haloactinospora</taxon>
    </lineage>
</organism>
<comment type="caution">
    <text evidence="1">The sequence shown here is derived from an EMBL/GenBank/DDBJ whole genome shotgun (WGS) entry which is preliminary data.</text>
</comment>
<gene>
    <name evidence="1" type="ORF">FHX37_0635</name>
</gene>
<dbReference type="AlphaFoldDB" id="A0A543NFX7"/>
<dbReference type="OrthoDB" id="3212792at2"/>
<dbReference type="SUPFAM" id="SSF55298">
    <property type="entry name" value="YjgF-like"/>
    <property type="match status" value="1"/>
</dbReference>
<dbReference type="RefSeq" id="WP_141921960.1">
    <property type="nucleotide sequence ID" value="NZ_VFQC01000001.1"/>
</dbReference>
<dbReference type="PANTHER" id="PTHR43857">
    <property type="entry name" value="BLR7761 PROTEIN"/>
    <property type="match status" value="1"/>
</dbReference>
<sequence>MNPSYSDALIVDGPLIFVSGQLPSAPDGSLADGDAVEQTRQVFRNLDNALGEYAASLRHLVKLTYYLRHIADLEDVRRVFDEFLHHPRPTSTLVEVSGLVDSRYLVEVDAVACLPRGDIATWAT</sequence>
<dbReference type="CDD" id="cd00448">
    <property type="entry name" value="YjgF_YER057c_UK114_family"/>
    <property type="match status" value="1"/>
</dbReference>
<dbReference type="Pfam" id="PF01042">
    <property type="entry name" value="Ribonuc_L-PSP"/>
    <property type="match status" value="1"/>
</dbReference>
<dbReference type="PANTHER" id="PTHR43857:SF1">
    <property type="entry name" value="YJGH FAMILY PROTEIN"/>
    <property type="match status" value="1"/>
</dbReference>
<dbReference type="Proteomes" id="UP000317422">
    <property type="component" value="Unassembled WGS sequence"/>
</dbReference>
<name>A0A543NFX7_9ACTN</name>
<evidence type="ECO:0000313" key="1">
    <source>
        <dbReference type="EMBL" id="TQN30752.1"/>
    </source>
</evidence>
<evidence type="ECO:0000313" key="2">
    <source>
        <dbReference type="Proteomes" id="UP000317422"/>
    </source>
</evidence>
<reference evidence="1 2" key="1">
    <citation type="submission" date="2019-06" db="EMBL/GenBank/DDBJ databases">
        <title>Sequencing the genomes of 1000 actinobacteria strains.</title>
        <authorList>
            <person name="Klenk H.-P."/>
        </authorList>
    </citation>
    <scope>NUCLEOTIDE SEQUENCE [LARGE SCALE GENOMIC DNA]</scope>
    <source>
        <strain evidence="1 2">DSM 45015</strain>
    </source>
</reference>
<dbReference type="EMBL" id="VFQC01000001">
    <property type="protein sequence ID" value="TQN30752.1"/>
    <property type="molecule type" value="Genomic_DNA"/>
</dbReference>
<dbReference type="InterPro" id="IPR035959">
    <property type="entry name" value="RutC-like_sf"/>
</dbReference>
<dbReference type="Gene3D" id="3.30.1330.40">
    <property type="entry name" value="RutC-like"/>
    <property type="match status" value="1"/>
</dbReference>
<protein>
    <submittedName>
        <fullName evidence="1">Enamine deaminase RidA (YjgF/YER057c/UK114 family)</fullName>
    </submittedName>
</protein>
<keyword evidence="2" id="KW-1185">Reference proteome</keyword>
<accession>A0A543NFX7</accession>
<proteinExistence type="predicted"/>
<dbReference type="InterPro" id="IPR006175">
    <property type="entry name" value="YjgF/YER057c/UK114"/>
</dbReference>